<dbReference type="GO" id="GO:0019556">
    <property type="term" value="P:L-histidine catabolic process to glutamate and formamide"/>
    <property type="evidence" value="ECO:0007669"/>
    <property type="project" value="UniProtKB-UniPathway"/>
</dbReference>
<keyword evidence="4" id="KW-0963">Cytoplasm</keyword>
<evidence type="ECO:0000256" key="4">
    <source>
        <dbReference type="ARBA" id="ARBA00022490"/>
    </source>
</evidence>
<dbReference type="SMART" id="SM01222">
    <property type="entry name" value="FTCD_N"/>
    <property type="match status" value="1"/>
</dbReference>
<dbReference type="GO" id="GO:0005542">
    <property type="term" value="F:folic acid binding"/>
    <property type="evidence" value="ECO:0007669"/>
    <property type="project" value="UniProtKB-KW"/>
</dbReference>
<dbReference type="EMBL" id="LTBC01000001">
    <property type="protein sequence ID" value="KYH33906.1"/>
    <property type="molecule type" value="Genomic_DNA"/>
</dbReference>
<dbReference type="OrthoDB" id="9773217at2"/>
<dbReference type="InterPro" id="IPR037064">
    <property type="entry name" value="Formiminotransferase_N_sf"/>
</dbReference>
<evidence type="ECO:0000256" key="7">
    <source>
        <dbReference type="ARBA" id="ARBA00022954"/>
    </source>
</evidence>
<dbReference type="GO" id="GO:0030409">
    <property type="term" value="F:glutamate formimidoyltransferase activity"/>
    <property type="evidence" value="ECO:0007669"/>
    <property type="project" value="UniProtKB-EC"/>
</dbReference>
<evidence type="ECO:0000259" key="8">
    <source>
        <dbReference type="SMART" id="SM01221"/>
    </source>
</evidence>
<dbReference type="EC" id="2.1.2.5" evidence="3"/>
<dbReference type="Proteomes" id="UP000075670">
    <property type="component" value="Unassembled WGS sequence"/>
</dbReference>
<reference evidence="10 11" key="1">
    <citation type="submission" date="2016-02" db="EMBL/GenBank/DDBJ databases">
        <title>Genome sequence of Moorella mulderi DSM 14980.</title>
        <authorList>
            <person name="Poehlein A."/>
            <person name="Daniel R."/>
        </authorList>
    </citation>
    <scope>NUCLEOTIDE SEQUENCE [LARGE SCALE GENOMIC DNA]</scope>
    <source>
        <strain evidence="10 11">DSM 14980</strain>
    </source>
</reference>
<evidence type="ECO:0000256" key="3">
    <source>
        <dbReference type="ARBA" id="ARBA00012252"/>
    </source>
</evidence>
<feature type="domain" description="Formiminotransferase N-terminal subdomain" evidence="9">
    <location>
        <begin position="3"/>
        <end position="180"/>
    </location>
</feature>
<dbReference type="AlphaFoldDB" id="A0A151B204"/>
<protein>
    <recommendedName>
        <fullName evidence="3">glutamate formimidoyltransferase</fullName>
        <ecNumber evidence="3">2.1.2.5</ecNumber>
    </recommendedName>
</protein>
<keyword evidence="7" id="KW-0290">Folate-binding</keyword>
<dbReference type="GO" id="GO:0005737">
    <property type="term" value="C:cytoplasm"/>
    <property type="evidence" value="ECO:0007669"/>
    <property type="project" value="UniProtKB-SubCell"/>
</dbReference>
<dbReference type="InterPro" id="IPR022384">
    <property type="entry name" value="FormiminoTrfase_cat_dom_sf"/>
</dbReference>
<accession>A0A151B204</accession>
<dbReference type="InterPro" id="IPR013802">
    <property type="entry name" value="Formiminotransferase_C"/>
</dbReference>
<gene>
    <name evidence="10" type="ORF">MOMUL_06240</name>
</gene>
<dbReference type="PANTHER" id="PTHR12234">
    <property type="entry name" value="FORMIMINOTRANSFERASE-CYCLODEAMINASE"/>
    <property type="match status" value="1"/>
</dbReference>
<dbReference type="Pfam" id="PF02971">
    <property type="entry name" value="FTCD"/>
    <property type="match status" value="1"/>
</dbReference>
<comment type="pathway">
    <text evidence="2">Amino-acid degradation; L-histidine degradation into L-glutamate; L-glutamate from N-formimidoyl-L-glutamate (transferase route): step 1/1.</text>
</comment>
<keyword evidence="5" id="KW-0808">Transferase</keyword>
<organism evidence="10 11">
    <name type="scientific">Moorella mulderi DSM 14980</name>
    <dbReference type="NCBI Taxonomy" id="1122241"/>
    <lineage>
        <taxon>Bacteria</taxon>
        <taxon>Bacillati</taxon>
        <taxon>Bacillota</taxon>
        <taxon>Clostridia</taxon>
        <taxon>Neomoorellales</taxon>
        <taxon>Neomoorellaceae</taxon>
        <taxon>Neomoorella</taxon>
    </lineage>
</organism>
<dbReference type="InterPro" id="IPR004227">
    <property type="entry name" value="Formiminotransferase_cat"/>
</dbReference>
<keyword evidence="11" id="KW-1185">Reference proteome</keyword>
<evidence type="ECO:0000259" key="9">
    <source>
        <dbReference type="SMART" id="SM01222"/>
    </source>
</evidence>
<evidence type="ECO:0000256" key="5">
    <source>
        <dbReference type="ARBA" id="ARBA00022679"/>
    </source>
</evidence>
<dbReference type="PANTHER" id="PTHR12234:SF8">
    <property type="entry name" value="FORMIMINOTRANSFERASE-CYCLODEAMINASE"/>
    <property type="match status" value="1"/>
</dbReference>
<proteinExistence type="predicted"/>
<dbReference type="SMART" id="SM01221">
    <property type="entry name" value="FTCD"/>
    <property type="match status" value="1"/>
</dbReference>
<dbReference type="SUPFAM" id="SSF55116">
    <property type="entry name" value="Formiminotransferase domain of formiminotransferase-cyclodeaminase"/>
    <property type="match status" value="2"/>
</dbReference>
<dbReference type="InterPro" id="IPR051623">
    <property type="entry name" value="FTCD"/>
</dbReference>
<evidence type="ECO:0000256" key="6">
    <source>
        <dbReference type="ARBA" id="ARBA00022808"/>
    </source>
</evidence>
<dbReference type="NCBIfam" id="TIGR02024">
    <property type="entry name" value="FtcD"/>
    <property type="match status" value="1"/>
</dbReference>
<dbReference type="UniPathway" id="UPA00379">
    <property type="reaction ID" value="UER00555"/>
</dbReference>
<dbReference type="GO" id="GO:0019557">
    <property type="term" value="P:L-histidine catabolic process to glutamate and formate"/>
    <property type="evidence" value="ECO:0007669"/>
    <property type="project" value="UniProtKB-UniPathway"/>
</dbReference>
<evidence type="ECO:0000313" key="11">
    <source>
        <dbReference type="Proteomes" id="UP000075670"/>
    </source>
</evidence>
<feature type="domain" description="Formiminotransferase C-terminal subdomain" evidence="8">
    <location>
        <begin position="182"/>
        <end position="296"/>
    </location>
</feature>
<dbReference type="InterPro" id="IPR012886">
    <property type="entry name" value="Formiminotransferase_N"/>
</dbReference>
<evidence type="ECO:0000256" key="1">
    <source>
        <dbReference type="ARBA" id="ARBA00004496"/>
    </source>
</evidence>
<evidence type="ECO:0000256" key="2">
    <source>
        <dbReference type="ARBA" id="ARBA00005082"/>
    </source>
</evidence>
<dbReference type="Gene3D" id="3.30.990.10">
    <property type="entry name" value="Formiminotransferase, N-terminal subdomain"/>
    <property type="match status" value="1"/>
</dbReference>
<dbReference type="Gene3D" id="3.30.70.670">
    <property type="entry name" value="Formiminotransferase, C-terminal subdomain"/>
    <property type="match status" value="1"/>
</dbReference>
<name>A0A151B204_9FIRM</name>
<sequence>MKKYIHTVPNFSEGRRKEVIEAIVGQFKDIPGVKLIDYYPDPDFNRTVIEAIGEPEPLKRALLNMTGKAVELINMEEQSGAHPRIGAQDTIPLFPLKNISLEECKLLAEELGKEIYARFQLPVYLSGENARTPERKSLDFIRRGQYEGLKKVVHLPERAPDIGPAALHPTAGAVIVSAGTRPLVAYNIVLNSSDLSLAQGIAKAVRGPSGGFSTVRAVGLRYEERDLVAVSMNIFDYELTPLYRTFELVKREAARYGVTVLETQLVGTVPQESLIMVAEYFLQLKSFKRNQILENNLFDLN</sequence>
<dbReference type="Pfam" id="PF07837">
    <property type="entry name" value="FTCD_N"/>
    <property type="match status" value="1"/>
</dbReference>
<dbReference type="RefSeq" id="WP_062281286.1">
    <property type="nucleotide sequence ID" value="NZ_LTBC01000001.1"/>
</dbReference>
<comment type="subcellular location">
    <subcellularLocation>
        <location evidence="1">Cytoplasm</location>
    </subcellularLocation>
</comment>
<dbReference type="InterPro" id="IPR037070">
    <property type="entry name" value="Formiminotransferase_C_sf"/>
</dbReference>
<evidence type="ECO:0000313" key="10">
    <source>
        <dbReference type="EMBL" id="KYH33906.1"/>
    </source>
</evidence>
<dbReference type="PATRIC" id="fig|1122241.3.peg.658"/>
<keyword evidence="6" id="KW-0369">Histidine metabolism</keyword>
<comment type="caution">
    <text evidence="10">The sequence shown here is derived from an EMBL/GenBank/DDBJ whole genome shotgun (WGS) entry which is preliminary data.</text>
</comment>